<dbReference type="PROSITE" id="PS52004">
    <property type="entry name" value="KS3_2"/>
    <property type="match status" value="1"/>
</dbReference>
<dbReference type="InterPro" id="IPR000794">
    <property type="entry name" value="Beta-ketoacyl_synthase"/>
</dbReference>
<comment type="similarity">
    <text evidence="2 4">Belongs to the thiolase-like superfamily. Beta-ketoacyl-ACP synthases family.</text>
</comment>
<dbReference type="RefSeq" id="WP_146747460.1">
    <property type="nucleotide sequence ID" value="NZ_CAWNYH010000031.1"/>
</dbReference>
<evidence type="ECO:0000313" key="6">
    <source>
        <dbReference type="EMBL" id="NDL03825.1"/>
    </source>
</evidence>
<evidence type="ECO:0000256" key="4">
    <source>
        <dbReference type="RuleBase" id="RU003694"/>
    </source>
</evidence>
<evidence type="ECO:0000256" key="1">
    <source>
        <dbReference type="ARBA" id="ARBA00005194"/>
    </source>
</evidence>
<evidence type="ECO:0000256" key="2">
    <source>
        <dbReference type="ARBA" id="ARBA00008467"/>
    </source>
</evidence>
<accession>A0ABX0ATB2</accession>
<dbReference type="GeneID" id="88807283"/>
<dbReference type="InterPro" id="IPR016039">
    <property type="entry name" value="Thiolase-like"/>
</dbReference>
<comment type="caution">
    <text evidence="6">The sequence shown here is derived from an EMBL/GenBank/DDBJ whole genome shotgun (WGS) entry which is preliminary data.</text>
</comment>
<proteinExistence type="inferred from homology"/>
<feature type="domain" description="Ketosynthase family 3 (KS3)" evidence="5">
    <location>
        <begin position="78"/>
        <end position="491"/>
    </location>
</feature>
<evidence type="ECO:0000313" key="7">
    <source>
        <dbReference type="Proteomes" id="UP000466619"/>
    </source>
</evidence>
<dbReference type="SMART" id="SM00825">
    <property type="entry name" value="PKS_KS"/>
    <property type="match status" value="1"/>
</dbReference>
<dbReference type="InterPro" id="IPR020841">
    <property type="entry name" value="PKS_Beta-ketoAc_synthase_dom"/>
</dbReference>
<dbReference type="Pfam" id="PF02801">
    <property type="entry name" value="Ketoacyl-synt_C"/>
    <property type="match status" value="1"/>
</dbReference>
<evidence type="ECO:0000259" key="5">
    <source>
        <dbReference type="PROSITE" id="PS52004"/>
    </source>
</evidence>
<dbReference type="PANTHER" id="PTHR11712">
    <property type="entry name" value="POLYKETIDE SYNTHASE-RELATED"/>
    <property type="match status" value="1"/>
</dbReference>
<dbReference type="EMBL" id="WSFC01000021">
    <property type="protein sequence ID" value="NDL03825.1"/>
    <property type="molecule type" value="Genomic_DNA"/>
</dbReference>
<comment type="pathway">
    <text evidence="1">Lipid metabolism; fatty acid biosynthesis.</text>
</comment>
<sequence>MKMGNFYINKTCLSKCLFYTQWISRWITTARERIPGSMDNYVTGVSECSQQRGNLKDDGYISIEIIIVIINNRNESQPRRVVVTGLGVVAPTGVGVNEFWNNIHNGKSGVSKYEWGREKFGFKSGAIGQVYGSDGNNKEFVLKSERKYLQFALEASEMAMQDANLKPSDIDGRRFGVAIATAIADAAGMEECLLRITKGGKENIHPDLIKSEDYDSFDFSSAATSVAKKYGASMSVSNISTGCAAGLDALGIAMEHIRYGRADIMLAGASEAPLCPLSIGSFEALGALSSRELENQQAATCPFSLERDGFVIAEGCGILILESYEHAKQRGAHIYAELAGYASVNNAYHMTDLPADGMAMARCIDMALKDAQISPSTVNYISAHGSSTAQNDINESNAIKFVLGESAFDIPINSLKSMTGHALAAANAIESVALCLEIEKQYVHPTINYQTPDPNCDLDYIPNQGCSYPIKTALKLSSGFSGIHSVIVMRAVDNA</sequence>
<organism evidence="6 7">
    <name type="scientific">Photorhabdus bodei</name>
    <dbReference type="NCBI Taxonomy" id="2029681"/>
    <lineage>
        <taxon>Bacteria</taxon>
        <taxon>Pseudomonadati</taxon>
        <taxon>Pseudomonadota</taxon>
        <taxon>Gammaproteobacteria</taxon>
        <taxon>Enterobacterales</taxon>
        <taxon>Morganellaceae</taxon>
        <taxon>Photorhabdus</taxon>
    </lineage>
</organism>
<dbReference type="CDD" id="cd00834">
    <property type="entry name" value="KAS_I_II"/>
    <property type="match status" value="1"/>
</dbReference>
<keyword evidence="7" id="KW-1185">Reference proteome</keyword>
<name>A0ABX0ATB2_9GAMM</name>
<dbReference type="InterPro" id="IPR014031">
    <property type="entry name" value="Ketoacyl_synth_C"/>
</dbReference>
<evidence type="ECO:0000256" key="3">
    <source>
        <dbReference type="ARBA" id="ARBA00022679"/>
    </source>
</evidence>
<gene>
    <name evidence="6" type="ORF">GPY48_11480</name>
</gene>
<dbReference type="SUPFAM" id="SSF53901">
    <property type="entry name" value="Thiolase-like"/>
    <property type="match status" value="2"/>
</dbReference>
<dbReference type="Gene3D" id="3.40.47.10">
    <property type="match status" value="1"/>
</dbReference>
<protein>
    <submittedName>
        <fullName evidence="6">Beta-ketoacyl-[acyl-carrier-protein] synthase family protein</fullName>
    </submittedName>
</protein>
<dbReference type="PANTHER" id="PTHR11712:SF336">
    <property type="entry name" value="3-OXOACYL-[ACYL-CARRIER-PROTEIN] SYNTHASE, MITOCHONDRIAL"/>
    <property type="match status" value="1"/>
</dbReference>
<dbReference type="InterPro" id="IPR014030">
    <property type="entry name" value="Ketoacyl_synth_N"/>
</dbReference>
<dbReference type="Proteomes" id="UP000466619">
    <property type="component" value="Unassembled WGS sequence"/>
</dbReference>
<keyword evidence="3 4" id="KW-0808">Transferase</keyword>
<reference evidence="6 7" key="1">
    <citation type="submission" date="2019-12" db="EMBL/GenBank/DDBJ databases">
        <title>Engineering Photorhabdus to improve their lethality against agricultural pests.</title>
        <authorList>
            <person name="Machado R.A.R."/>
        </authorList>
    </citation>
    <scope>NUCLEOTIDE SEQUENCE [LARGE SCALE GENOMIC DNA]</scope>
    <source>
        <strain evidence="6 7">M-CN4</strain>
    </source>
</reference>
<dbReference type="Pfam" id="PF00109">
    <property type="entry name" value="ketoacyl-synt"/>
    <property type="match status" value="1"/>
</dbReference>